<organism evidence="2 3">
    <name type="scientific">Triparma laevis f. longispina</name>
    <dbReference type="NCBI Taxonomy" id="1714387"/>
    <lineage>
        <taxon>Eukaryota</taxon>
        <taxon>Sar</taxon>
        <taxon>Stramenopiles</taxon>
        <taxon>Ochrophyta</taxon>
        <taxon>Bolidophyceae</taxon>
        <taxon>Parmales</taxon>
        <taxon>Triparmaceae</taxon>
        <taxon>Triparma</taxon>
    </lineage>
</organism>
<gene>
    <name evidence="2" type="ORF">TrLO_g7389</name>
</gene>
<proteinExistence type="predicted"/>
<comment type="caution">
    <text evidence="2">The sequence shown here is derived from an EMBL/GenBank/DDBJ whole genome shotgun (WGS) entry which is preliminary data.</text>
</comment>
<evidence type="ECO:0000256" key="1">
    <source>
        <dbReference type="SAM" id="MobiDB-lite"/>
    </source>
</evidence>
<name>A0A9W6ZQ55_9STRA</name>
<dbReference type="EMBL" id="BRXW01000478">
    <property type="protein sequence ID" value="GMH58452.1"/>
    <property type="molecule type" value="Genomic_DNA"/>
</dbReference>
<evidence type="ECO:0000313" key="2">
    <source>
        <dbReference type="EMBL" id="GMH58452.1"/>
    </source>
</evidence>
<accession>A0A9W6ZQ55</accession>
<dbReference type="Proteomes" id="UP001165122">
    <property type="component" value="Unassembled WGS sequence"/>
</dbReference>
<feature type="compositionally biased region" description="Polar residues" evidence="1">
    <location>
        <begin position="118"/>
        <end position="127"/>
    </location>
</feature>
<reference evidence="3" key="1">
    <citation type="journal article" date="2023" name="Commun. Biol.">
        <title>Genome analysis of Parmales, the sister group of diatoms, reveals the evolutionary specialization of diatoms from phago-mixotrophs to photoautotrophs.</title>
        <authorList>
            <person name="Ban H."/>
            <person name="Sato S."/>
            <person name="Yoshikawa S."/>
            <person name="Yamada K."/>
            <person name="Nakamura Y."/>
            <person name="Ichinomiya M."/>
            <person name="Sato N."/>
            <person name="Blanc-Mathieu R."/>
            <person name="Endo H."/>
            <person name="Kuwata A."/>
            <person name="Ogata H."/>
        </authorList>
    </citation>
    <scope>NUCLEOTIDE SEQUENCE [LARGE SCALE GENOMIC DNA]</scope>
    <source>
        <strain evidence="3">NIES 3700</strain>
    </source>
</reference>
<feature type="region of interest" description="Disordered" evidence="1">
    <location>
        <begin position="98"/>
        <end position="127"/>
    </location>
</feature>
<sequence length="172" mass="18379">MFAIEKGLRSSENAIDLSGLCNTTTVRTMCATTCIGFSVNNVPFAFAPEADDLISRGNLILTFFVITVFRLFCLSVEIASLNMVVARISNETSSAKISPTEVGEGCSQLPAGEKEEQQGVTNKAPTNASKAAEIASIEWSKVAERAASVFTGVSPMSTSSSSSPWIRWRRAS</sequence>
<protein>
    <submittedName>
        <fullName evidence="2">Uncharacterized protein</fullName>
    </submittedName>
</protein>
<dbReference type="AlphaFoldDB" id="A0A9W6ZQ55"/>
<keyword evidence="3" id="KW-1185">Reference proteome</keyword>
<feature type="compositionally biased region" description="Low complexity" evidence="1">
    <location>
        <begin position="154"/>
        <end position="164"/>
    </location>
</feature>
<evidence type="ECO:0000313" key="3">
    <source>
        <dbReference type="Proteomes" id="UP001165122"/>
    </source>
</evidence>
<feature type="region of interest" description="Disordered" evidence="1">
    <location>
        <begin position="153"/>
        <end position="172"/>
    </location>
</feature>